<feature type="non-terminal residue" evidence="1">
    <location>
        <position position="38"/>
    </location>
</feature>
<evidence type="ECO:0000313" key="1">
    <source>
        <dbReference type="EMBL" id="EFB20039.1"/>
    </source>
</evidence>
<name>D2HDT2_AILME</name>
<accession>D2HDT2</accession>
<dbReference type="EMBL" id="GL192731">
    <property type="protein sequence ID" value="EFB20039.1"/>
    <property type="molecule type" value="Genomic_DNA"/>
</dbReference>
<gene>
    <name evidence="1" type="ORF">PANDA_008886</name>
</gene>
<reference evidence="1" key="1">
    <citation type="journal article" date="2010" name="Nature">
        <title>The sequence and de novo assembly of the giant panda genome.</title>
        <authorList>
            <person name="Li R."/>
            <person name="Fan W."/>
            <person name="Tian G."/>
            <person name="Zhu H."/>
            <person name="He L."/>
            <person name="Cai J."/>
            <person name="Huang Q."/>
            <person name="Cai Q."/>
            <person name="Li B."/>
            <person name="Bai Y."/>
            <person name="Zhang Z."/>
            <person name="Zhang Y."/>
            <person name="Wang W."/>
            <person name="Li J."/>
            <person name="Wei F."/>
            <person name="Li H."/>
            <person name="Jian M."/>
            <person name="Li J."/>
            <person name="Zhang Z."/>
            <person name="Nielsen R."/>
            <person name="Li D."/>
            <person name="Gu W."/>
            <person name="Yang Z."/>
            <person name="Xuan Z."/>
            <person name="Ryder O.A."/>
            <person name="Leung F.C."/>
            <person name="Zhou Y."/>
            <person name="Cao J."/>
            <person name="Sun X."/>
            <person name="Fu Y."/>
            <person name="Fang X."/>
            <person name="Guo X."/>
            <person name="Wang B."/>
            <person name="Hou R."/>
            <person name="Shen F."/>
            <person name="Mu B."/>
            <person name="Ni P."/>
            <person name="Lin R."/>
            <person name="Qian W."/>
            <person name="Wang G."/>
            <person name="Yu C."/>
            <person name="Nie W."/>
            <person name="Wang J."/>
            <person name="Wu Z."/>
            <person name="Liang H."/>
            <person name="Min J."/>
            <person name="Wu Q."/>
            <person name="Cheng S."/>
            <person name="Ruan J."/>
            <person name="Wang M."/>
            <person name="Shi Z."/>
            <person name="Wen M."/>
            <person name="Liu B."/>
            <person name="Ren X."/>
            <person name="Zheng H."/>
            <person name="Dong D."/>
            <person name="Cook K."/>
            <person name="Shan G."/>
            <person name="Zhang H."/>
            <person name="Kosiol C."/>
            <person name="Xie X."/>
            <person name="Lu Z."/>
            <person name="Zheng H."/>
            <person name="Li Y."/>
            <person name="Steiner C.C."/>
            <person name="Lam T.T."/>
            <person name="Lin S."/>
            <person name="Zhang Q."/>
            <person name="Li G."/>
            <person name="Tian J."/>
            <person name="Gong T."/>
            <person name="Liu H."/>
            <person name="Zhang D."/>
            <person name="Fang L."/>
            <person name="Ye C."/>
            <person name="Zhang J."/>
            <person name="Hu W."/>
            <person name="Xu A."/>
            <person name="Ren Y."/>
            <person name="Zhang G."/>
            <person name="Bruford M.W."/>
            <person name="Li Q."/>
            <person name="Ma L."/>
            <person name="Guo Y."/>
            <person name="An N."/>
            <person name="Hu Y."/>
            <person name="Zheng Y."/>
            <person name="Shi Y."/>
            <person name="Li Z."/>
            <person name="Liu Q."/>
            <person name="Chen Y."/>
            <person name="Zhao J."/>
            <person name="Qu N."/>
            <person name="Zhao S."/>
            <person name="Tian F."/>
            <person name="Wang X."/>
            <person name="Wang H."/>
            <person name="Xu L."/>
            <person name="Liu X."/>
            <person name="Vinar T."/>
            <person name="Wang Y."/>
            <person name="Lam T.W."/>
            <person name="Yiu S.M."/>
            <person name="Liu S."/>
            <person name="Zhang H."/>
            <person name="Li D."/>
            <person name="Huang Y."/>
            <person name="Wang X."/>
            <person name="Yang G."/>
            <person name="Jiang Z."/>
            <person name="Wang J."/>
            <person name="Qin N."/>
            <person name="Li L."/>
            <person name="Li J."/>
            <person name="Bolund L."/>
            <person name="Kristiansen K."/>
            <person name="Wong G.K."/>
            <person name="Olson M."/>
            <person name="Zhang X."/>
            <person name="Li S."/>
            <person name="Yang H."/>
            <person name="Wang J."/>
            <person name="Wang J."/>
        </authorList>
    </citation>
    <scope>NUCLEOTIDE SEQUENCE [LARGE SCALE GENOMIC DNA]</scope>
</reference>
<protein>
    <submittedName>
        <fullName evidence="1">Uncharacterized protein</fullName>
    </submittedName>
</protein>
<dbReference type="InParanoid" id="D2HDT2"/>
<dbReference type="HOGENOM" id="CLU_076116_0_0_1"/>
<proteinExistence type="predicted"/>
<organism evidence="1">
    <name type="scientific">Ailuropoda melanoleuca</name>
    <name type="common">Giant panda</name>
    <dbReference type="NCBI Taxonomy" id="9646"/>
    <lineage>
        <taxon>Eukaryota</taxon>
        <taxon>Metazoa</taxon>
        <taxon>Chordata</taxon>
        <taxon>Craniata</taxon>
        <taxon>Vertebrata</taxon>
        <taxon>Euteleostomi</taxon>
        <taxon>Mammalia</taxon>
        <taxon>Eutheria</taxon>
        <taxon>Laurasiatheria</taxon>
        <taxon>Carnivora</taxon>
        <taxon>Caniformia</taxon>
        <taxon>Ursidae</taxon>
        <taxon>Ailuropoda</taxon>
    </lineage>
</organism>
<dbReference type="AlphaFoldDB" id="D2HDT2"/>
<sequence length="38" mass="4132">LLGLSMATLAALTYFGAHFAVLGHASSDRTPYEAVHRW</sequence>
<feature type="non-terminal residue" evidence="1">
    <location>
        <position position="1"/>
    </location>
</feature>